<evidence type="ECO:0000313" key="8">
    <source>
        <dbReference type="Proteomes" id="UP000670475"/>
    </source>
</evidence>
<evidence type="ECO:0000256" key="2">
    <source>
        <dbReference type="ARBA" id="ARBA00022840"/>
    </source>
</evidence>
<dbReference type="GO" id="GO:0005524">
    <property type="term" value="F:ATP binding"/>
    <property type="evidence" value="ECO:0007669"/>
    <property type="project" value="UniProtKB-UniRule"/>
</dbReference>
<feature type="region of interest" description="Disordered" evidence="4">
    <location>
        <begin position="476"/>
        <end position="500"/>
    </location>
</feature>
<dbReference type="Proteomes" id="UP000670475">
    <property type="component" value="Unassembled WGS sequence"/>
</dbReference>
<dbReference type="SUPFAM" id="SSF52540">
    <property type="entry name" value="P-loop containing nucleoside triphosphate hydrolases"/>
    <property type="match status" value="1"/>
</dbReference>
<evidence type="ECO:0000259" key="6">
    <source>
        <dbReference type="PROSITE" id="PS50901"/>
    </source>
</evidence>
<keyword evidence="2 3" id="KW-0067">ATP-binding</keyword>
<evidence type="ECO:0000256" key="1">
    <source>
        <dbReference type="ARBA" id="ARBA00022741"/>
    </source>
</evidence>
<keyword evidence="5" id="KW-1133">Transmembrane helix</keyword>
<dbReference type="AlphaFoldDB" id="A0A940RVU8"/>
<dbReference type="InterPro" id="IPR002543">
    <property type="entry name" value="FtsK_dom"/>
</dbReference>
<name>A0A940RVU8_9ACTN</name>
<feature type="transmembrane region" description="Helical" evidence="5">
    <location>
        <begin position="49"/>
        <end position="69"/>
    </location>
</feature>
<evidence type="ECO:0000256" key="5">
    <source>
        <dbReference type="SAM" id="Phobius"/>
    </source>
</evidence>
<dbReference type="GO" id="GO:0051301">
    <property type="term" value="P:cell division"/>
    <property type="evidence" value="ECO:0007669"/>
    <property type="project" value="UniProtKB-KW"/>
</dbReference>
<feature type="compositionally biased region" description="Basic and acidic residues" evidence="4">
    <location>
        <begin position="482"/>
        <end position="500"/>
    </location>
</feature>
<sequence>MGERRPTRRRLPGGRDQGTFRLAVVRWRGGQGRCAVIGLAVQSSAQGPGIALVVLAALALGLLVGAPVLRRHCPVAWWYFVGFPCAWVRLARTWRPLMAGCGLAVSRKAALVVVSGLVGKGAPPPQPRVPARGVLHPTAGGFWFLVRLLPGQVPDSFAKAAPAMAEGWQVHAVRVTAHRPGVVRVVASATDPLREPRIPRHQESGRLLRVAVGALETGAQWVIDLREVPHWLVVGATRSGKSTLINALVAGLAPQPVALVGVDCKGGMELSLYGPRLSALATDRRQAVKLLSALVDLTLDRMAVCRTAHVRNIWGLPEEDRPTPVVVIVDEIAELFLLANRSEKDEAQAAGTALIRLAQLGAALGVFLVVAGQRVGSDLGPGVTALRAQLGGRVCHRVADPGTAEMALGDLNPDAIKAAQAIRPDQAGTAVLASGDGWERARSHLVSETQAEATAAEYAHLTPYLPELADFFGSPSAGPAVHLERLDGDNPDSKNPRDHT</sequence>
<organism evidence="7 8">
    <name type="scientific">Streptomyces montanisoli</name>
    <dbReference type="NCBI Taxonomy" id="2798581"/>
    <lineage>
        <taxon>Bacteria</taxon>
        <taxon>Bacillati</taxon>
        <taxon>Actinomycetota</taxon>
        <taxon>Actinomycetes</taxon>
        <taxon>Kitasatosporales</taxon>
        <taxon>Streptomycetaceae</taxon>
        <taxon>Streptomyces</taxon>
    </lineage>
</organism>
<dbReference type="SMART" id="SM00382">
    <property type="entry name" value="AAA"/>
    <property type="match status" value="1"/>
</dbReference>
<keyword evidence="1 3" id="KW-0547">Nucleotide-binding</keyword>
<dbReference type="InterPro" id="IPR027417">
    <property type="entry name" value="P-loop_NTPase"/>
</dbReference>
<dbReference type="InterPro" id="IPR050206">
    <property type="entry name" value="FtsK/SpoIIIE/SftA"/>
</dbReference>
<evidence type="ECO:0000256" key="4">
    <source>
        <dbReference type="SAM" id="MobiDB-lite"/>
    </source>
</evidence>
<dbReference type="InterPro" id="IPR003593">
    <property type="entry name" value="AAA+_ATPase"/>
</dbReference>
<dbReference type="Gene3D" id="3.40.50.300">
    <property type="entry name" value="P-loop containing nucleotide triphosphate hydrolases"/>
    <property type="match status" value="1"/>
</dbReference>
<protein>
    <submittedName>
        <fullName evidence="7">Cell division protein FtsK</fullName>
    </submittedName>
</protein>
<accession>A0A940RVU8</accession>
<dbReference type="GO" id="GO:0003677">
    <property type="term" value="F:DNA binding"/>
    <property type="evidence" value="ECO:0007669"/>
    <property type="project" value="InterPro"/>
</dbReference>
<gene>
    <name evidence="7" type="ORF">JFN87_00555</name>
</gene>
<dbReference type="EMBL" id="JAGIQL010000001">
    <property type="protein sequence ID" value="MBP0455994.1"/>
    <property type="molecule type" value="Genomic_DNA"/>
</dbReference>
<evidence type="ECO:0000256" key="3">
    <source>
        <dbReference type="PROSITE-ProRule" id="PRU00289"/>
    </source>
</evidence>
<comment type="caution">
    <text evidence="7">The sequence shown here is derived from an EMBL/GenBank/DDBJ whole genome shotgun (WGS) entry which is preliminary data.</text>
</comment>
<keyword evidence="7" id="KW-0132">Cell division</keyword>
<keyword evidence="8" id="KW-1185">Reference proteome</keyword>
<reference evidence="7" key="1">
    <citation type="submission" date="2021-03" db="EMBL/GenBank/DDBJ databases">
        <title>Whole genome sequence of Streptomyces bomunensis MMS17-BM035.</title>
        <authorList>
            <person name="Lee J.H."/>
        </authorList>
    </citation>
    <scope>NUCLEOTIDE SEQUENCE</scope>
    <source>
        <strain evidence="7">MMS17-BM035</strain>
    </source>
</reference>
<proteinExistence type="predicted"/>
<dbReference type="PROSITE" id="PS50901">
    <property type="entry name" value="FTSK"/>
    <property type="match status" value="1"/>
</dbReference>
<dbReference type="PANTHER" id="PTHR22683:SF41">
    <property type="entry name" value="DNA TRANSLOCASE FTSK"/>
    <property type="match status" value="1"/>
</dbReference>
<keyword evidence="7" id="KW-0131">Cell cycle</keyword>
<evidence type="ECO:0000313" key="7">
    <source>
        <dbReference type="EMBL" id="MBP0455994.1"/>
    </source>
</evidence>
<keyword evidence="5" id="KW-0812">Transmembrane</keyword>
<feature type="domain" description="FtsK" evidence="6">
    <location>
        <begin position="218"/>
        <end position="405"/>
    </location>
</feature>
<dbReference type="PANTHER" id="PTHR22683">
    <property type="entry name" value="SPORULATION PROTEIN RELATED"/>
    <property type="match status" value="1"/>
</dbReference>
<dbReference type="Pfam" id="PF01580">
    <property type="entry name" value="FtsK_SpoIIIE"/>
    <property type="match status" value="2"/>
</dbReference>
<keyword evidence="5" id="KW-0472">Membrane</keyword>
<feature type="binding site" evidence="3">
    <location>
        <begin position="235"/>
        <end position="242"/>
    </location>
    <ligand>
        <name>ATP</name>
        <dbReference type="ChEBI" id="CHEBI:30616"/>
    </ligand>
</feature>